<evidence type="ECO:0000259" key="4">
    <source>
        <dbReference type="PROSITE" id="PS01124"/>
    </source>
</evidence>
<dbReference type="PANTHER" id="PTHR46796">
    <property type="entry name" value="HTH-TYPE TRANSCRIPTIONAL ACTIVATOR RHAS-RELATED"/>
    <property type="match status" value="1"/>
</dbReference>
<keyword evidence="3" id="KW-0804">Transcription</keyword>
<keyword evidence="1" id="KW-0805">Transcription regulation</keyword>
<gene>
    <name evidence="5" type="ORF">ABIC20_002679</name>
</gene>
<protein>
    <submittedName>
        <fullName evidence="5">AraC-like DNA-binding protein</fullName>
    </submittedName>
</protein>
<dbReference type="PROSITE" id="PS01124">
    <property type="entry name" value="HTH_ARAC_FAMILY_2"/>
    <property type="match status" value="1"/>
</dbReference>
<dbReference type="Proteomes" id="UP001549119">
    <property type="component" value="Unassembled WGS sequence"/>
</dbReference>
<organism evidence="5 6">
    <name type="scientific">Methylobacterium radiotolerans</name>
    <dbReference type="NCBI Taxonomy" id="31998"/>
    <lineage>
        <taxon>Bacteria</taxon>
        <taxon>Pseudomonadati</taxon>
        <taxon>Pseudomonadota</taxon>
        <taxon>Alphaproteobacteria</taxon>
        <taxon>Hyphomicrobiales</taxon>
        <taxon>Methylobacteriaceae</taxon>
        <taxon>Methylobacterium</taxon>
    </lineage>
</organism>
<evidence type="ECO:0000256" key="3">
    <source>
        <dbReference type="ARBA" id="ARBA00023163"/>
    </source>
</evidence>
<dbReference type="SMART" id="SM00342">
    <property type="entry name" value="HTH_ARAC"/>
    <property type="match status" value="1"/>
</dbReference>
<dbReference type="InterPro" id="IPR009057">
    <property type="entry name" value="Homeodomain-like_sf"/>
</dbReference>
<dbReference type="Gene3D" id="1.10.10.60">
    <property type="entry name" value="Homeodomain-like"/>
    <property type="match status" value="2"/>
</dbReference>
<name>A0ABV2NFX6_9HYPH</name>
<comment type="caution">
    <text evidence="5">The sequence shown here is derived from an EMBL/GenBank/DDBJ whole genome shotgun (WGS) entry which is preliminary data.</text>
</comment>
<keyword evidence="2" id="KW-0238">DNA-binding</keyword>
<dbReference type="PANTHER" id="PTHR46796:SF6">
    <property type="entry name" value="ARAC SUBFAMILY"/>
    <property type="match status" value="1"/>
</dbReference>
<dbReference type="SUPFAM" id="SSF46689">
    <property type="entry name" value="Homeodomain-like"/>
    <property type="match status" value="2"/>
</dbReference>
<dbReference type="EMBL" id="JBEPNW010000002">
    <property type="protein sequence ID" value="MET3865370.1"/>
    <property type="molecule type" value="Genomic_DNA"/>
</dbReference>
<sequence length="308" mass="32477">MDDTAESSAENSAATTDGTFAYATSGSTGHLSGRPELTCYAPSDRGLPEITFIDFRFPVGGWSTHAVTGLEVAASTQPAGAHHAVDYEIAARLSEREGLLVRRPGLTGTTRWVGPYAGRVLSFSAAAVERLAEAPVGKIAFAADGRDLRACRSTCHILDALACAHRDDPSPDPLLIESLHLAVLRSVVAARAPGRSAAPDLSASQAGRACAYIREHLDREITVSALAGIVGLSEGYFIRAFRQTTGVTPYQYIMRERVGRAEALIRSGAGSMAEVAARSGFTSAGAMSRTFRKLVGRSPTGRTAGRRA</sequence>
<evidence type="ECO:0000256" key="1">
    <source>
        <dbReference type="ARBA" id="ARBA00023015"/>
    </source>
</evidence>
<reference evidence="5 6" key="1">
    <citation type="submission" date="2024-06" db="EMBL/GenBank/DDBJ databases">
        <title>Genomics of switchgrass bacterial isolates.</title>
        <authorList>
            <person name="Shade A."/>
        </authorList>
    </citation>
    <scope>NUCLEOTIDE SEQUENCE [LARGE SCALE GENOMIC DNA]</scope>
    <source>
        <strain evidence="5 6">PvP084</strain>
    </source>
</reference>
<keyword evidence="6" id="KW-1185">Reference proteome</keyword>
<dbReference type="InterPro" id="IPR050204">
    <property type="entry name" value="AraC_XylS_family_regulators"/>
</dbReference>
<accession>A0ABV2NFX6</accession>
<feature type="domain" description="HTH araC/xylS-type" evidence="4">
    <location>
        <begin position="207"/>
        <end position="305"/>
    </location>
</feature>
<evidence type="ECO:0000313" key="6">
    <source>
        <dbReference type="Proteomes" id="UP001549119"/>
    </source>
</evidence>
<dbReference type="RefSeq" id="WP_029361430.1">
    <property type="nucleotide sequence ID" value="NZ_JBEPNV010000001.1"/>
</dbReference>
<dbReference type="InterPro" id="IPR018060">
    <property type="entry name" value="HTH_AraC"/>
</dbReference>
<evidence type="ECO:0000313" key="5">
    <source>
        <dbReference type="EMBL" id="MET3865370.1"/>
    </source>
</evidence>
<evidence type="ECO:0000256" key="2">
    <source>
        <dbReference type="ARBA" id="ARBA00023125"/>
    </source>
</evidence>
<proteinExistence type="predicted"/>
<dbReference type="Pfam" id="PF12833">
    <property type="entry name" value="HTH_18"/>
    <property type="match status" value="1"/>
</dbReference>